<accession>A0ABV7ZW53</accession>
<name>A0ABV7ZW53_9GAMM</name>
<dbReference type="Pfam" id="PF12804">
    <property type="entry name" value="NTP_transf_3"/>
    <property type="match status" value="1"/>
</dbReference>
<dbReference type="SUPFAM" id="SSF53448">
    <property type="entry name" value="Nucleotide-diphospho-sugar transferases"/>
    <property type="match status" value="1"/>
</dbReference>
<dbReference type="PANTHER" id="PTHR19136">
    <property type="entry name" value="MOLYBDENUM COFACTOR GUANYLYLTRANSFERASE"/>
    <property type="match status" value="1"/>
</dbReference>
<dbReference type="EMBL" id="JBHRYR010000002">
    <property type="protein sequence ID" value="MFC3852440.1"/>
    <property type="molecule type" value="Genomic_DNA"/>
</dbReference>
<evidence type="ECO:0000313" key="10">
    <source>
        <dbReference type="Proteomes" id="UP001595617"/>
    </source>
</evidence>
<evidence type="ECO:0000259" key="8">
    <source>
        <dbReference type="Pfam" id="PF12804"/>
    </source>
</evidence>
<dbReference type="CDD" id="cd02503">
    <property type="entry name" value="MobA"/>
    <property type="match status" value="1"/>
</dbReference>
<dbReference type="GO" id="GO:0061603">
    <property type="term" value="F:molybdenum cofactor guanylyltransferase activity"/>
    <property type="evidence" value="ECO:0007669"/>
    <property type="project" value="UniProtKB-EC"/>
</dbReference>
<evidence type="ECO:0000256" key="3">
    <source>
        <dbReference type="ARBA" id="ARBA00022723"/>
    </source>
</evidence>
<sequence>MAAEVNTVGIVLAGGTSSRMGQDKARIRTAQGLTWAEHAMAVLQAHCATVVLNNADGLADHRVGFAGPLAGIEAALLAYPDYSLLILPVDMPLLTPADVQLVVQHAEQNVAHEDSLFPLKVQASAGNLAALQHCLNHPDKRQRSIRAWLRTITPQVVWLPVWAPERMKNFNYLDEWLNEQQRSES</sequence>
<feature type="domain" description="MobA-like NTP transferase" evidence="8">
    <location>
        <begin position="9"/>
        <end position="145"/>
    </location>
</feature>
<dbReference type="InterPro" id="IPR025877">
    <property type="entry name" value="MobA-like_NTP_Trfase"/>
</dbReference>
<keyword evidence="6" id="KW-0342">GTP-binding</keyword>
<evidence type="ECO:0000256" key="6">
    <source>
        <dbReference type="ARBA" id="ARBA00023134"/>
    </source>
</evidence>
<evidence type="ECO:0000256" key="4">
    <source>
        <dbReference type="ARBA" id="ARBA00022741"/>
    </source>
</evidence>
<dbReference type="InterPro" id="IPR013482">
    <property type="entry name" value="Molybde_CF_guanTrfase"/>
</dbReference>
<evidence type="ECO:0000256" key="2">
    <source>
        <dbReference type="ARBA" id="ARBA00022679"/>
    </source>
</evidence>
<dbReference type="Gene3D" id="3.90.550.10">
    <property type="entry name" value="Spore Coat Polysaccharide Biosynthesis Protein SpsA, Chain A"/>
    <property type="match status" value="1"/>
</dbReference>
<evidence type="ECO:0000313" key="9">
    <source>
        <dbReference type="EMBL" id="MFC3852440.1"/>
    </source>
</evidence>
<keyword evidence="1" id="KW-0963">Cytoplasm</keyword>
<protein>
    <submittedName>
        <fullName evidence="9">Molybdenum cofactor guanylyltransferase</fullName>
        <ecNumber evidence="9">2.7.7.77</ecNumber>
    </submittedName>
</protein>
<keyword evidence="7" id="KW-0501">Molybdenum cofactor biosynthesis</keyword>
<keyword evidence="2 9" id="KW-0808">Transferase</keyword>
<organism evidence="9 10">
    <name type="scientific">Saccharospirillum mangrovi</name>
    <dbReference type="NCBI Taxonomy" id="2161747"/>
    <lineage>
        <taxon>Bacteria</taxon>
        <taxon>Pseudomonadati</taxon>
        <taxon>Pseudomonadota</taxon>
        <taxon>Gammaproteobacteria</taxon>
        <taxon>Oceanospirillales</taxon>
        <taxon>Saccharospirillaceae</taxon>
        <taxon>Saccharospirillum</taxon>
    </lineage>
</organism>
<keyword evidence="9" id="KW-0548">Nucleotidyltransferase</keyword>
<evidence type="ECO:0000256" key="5">
    <source>
        <dbReference type="ARBA" id="ARBA00022842"/>
    </source>
</evidence>
<evidence type="ECO:0000256" key="7">
    <source>
        <dbReference type="ARBA" id="ARBA00023150"/>
    </source>
</evidence>
<keyword evidence="10" id="KW-1185">Reference proteome</keyword>
<comment type="caution">
    <text evidence="9">The sequence shown here is derived from an EMBL/GenBank/DDBJ whole genome shotgun (WGS) entry which is preliminary data.</text>
</comment>
<gene>
    <name evidence="9" type="ORF">ACFOOG_06295</name>
</gene>
<keyword evidence="3" id="KW-0479">Metal-binding</keyword>
<keyword evidence="5" id="KW-0460">Magnesium</keyword>
<keyword evidence="4" id="KW-0547">Nucleotide-binding</keyword>
<proteinExistence type="predicted"/>
<evidence type="ECO:0000256" key="1">
    <source>
        <dbReference type="ARBA" id="ARBA00022490"/>
    </source>
</evidence>
<dbReference type="RefSeq" id="WP_380694569.1">
    <property type="nucleotide sequence ID" value="NZ_JBHRYR010000002.1"/>
</dbReference>
<reference evidence="10" key="1">
    <citation type="journal article" date="2019" name="Int. J. Syst. Evol. Microbiol.">
        <title>The Global Catalogue of Microorganisms (GCM) 10K type strain sequencing project: providing services to taxonomists for standard genome sequencing and annotation.</title>
        <authorList>
            <consortium name="The Broad Institute Genomics Platform"/>
            <consortium name="The Broad Institute Genome Sequencing Center for Infectious Disease"/>
            <person name="Wu L."/>
            <person name="Ma J."/>
        </authorList>
    </citation>
    <scope>NUCLEOTIDE SEQUENCE [LARGE SCALE GENOMIC DNA]</scope>
    <source>
        <strain evidence="10">IBRC 10765</strain>
    </source>
</reference>
<dbReference type="InterPro" id="IPR029044">
    <property type="entry name" value="Nucleotide-diphossugar_trans"/>
</dbReference>
<dbReference type="PANTHER" id="PTHR19136:SF81">
    <property type="entry name" value="MOLYBDENUM COFACTOR GUANYLYLTRANSFERASE"/>
    <property type="match status" value="1"/>
</dbReference>
<dbReference type="Proteomes" id="UP001595617">
    <property type="component" value="Unassembled WGS sequence"/>
</dbReference>
<dbReference type="EC" id="2.7.7.77" evidence="9"/>